<name>A0AAE9W7M2_9CAUD</name>
<dbReference type="KEGG" id="vg:80099191"/>
<keyword evidence="3" id="KW-1185">Reference proteome</keyword>
<evidence type="ECO:0000256" key="1">
    <source>
        <dbReference type="SAM" id="MobiDB-lite"/>
    </source>
</evidence>
<feature type="region of interest" description="Disordered" evidence="1">
    <location>
        <begin position="1"/>
        <end position="31"/>
    </location>
</feature>
<evidence type="ECO:0000313" key="3">
    <source>
        <dbReference type="Proteomes" id="UP001210043"/>
    </source>
</evidence>
<feature type="compositionally biased region" description="Basic and acidic residues" evidence="1">
    <location>
        <begin position="20"/>
        <end position="31"/>
    </location>
</feature>
<dbReference type="Proteomes" id="UP001210043">
    <property type="component" value="Segment"/>
</dbReference>
<dbReference type="RefSeq" id="YP_010762506.1">
    <property type="nucleotide sequence ID" value="NC_073606.1"/>
</dbReference>
<proteinExistence type="predicted"/>
<evidence type="ECO:0000313" key="2">
    <source>
        <dbReference type="EMBL" id="WBQ35120.1"/>
    </source>
</evidence>
<protein>
    <submittedName>
        <fullName evidence="2">Uncharacterized protein</fullName>
    </submittedName>
</protein>
<organism evidence="2 3">
    <name type="scientific">Pseudomonas phage pPA-3099-2aT.2</name>
    <dbReference type="NCBI Taxonomy" id="3003808"/>
    <lineage>
        <taxon>Viruses</taxon>
        <taxon>Duplodnaviria</taxon>
        <taxon>Heunggongvirae</taxon>
        <taxon>Uroviricota</taxon>
        <taxon>Caudoviricetes</taxon>
        <taxon>Vandenendeviridae</taxon>
        <taxon>Skurskavirinae</taxon>
        <taxon>Pakpunavirus</taxon>
        <taxon>Pakpunavirus pPA30992aT2</taxon>
    </lineage>
</organism>
<dbReference type="EMBL" id="OP784575">
    <property type="protein sequence ID" value="WBQ35120.1"/>
    <property type="molecule type" value="Genomic_DNA"/>
</dbReference>
<accession>A0AAE9W7M2</accession>
<reference evidence="2" key="1">
    <citation type="submission" date="2022-11" db="EMBL/GenBank/DDBJ databases">
        <authorList>
            <person name="Wang C."/>
            <person name="Zeng J."/>
            <person name="Wang X."/>
            <person name="Zhao J."/>
            <person name="Ji F."/>
            <person name="Wang M."/>
            <person name="Zuo J."/>
            <person name="Guo Z."/>
        </authorList>
    </citation>
    <scope>NUCLEOTIDE SEQUENCE</scope>
</reference>
<dbReference type="GeneID" id="80099191"/>
<sequence length="31" mass="3528">MQRLSKPRREPEGSRVGSSDPKRTGRESVMI</sequence>